<keyword evidence="3 6" id="KW-0479">Metal-binding</keyword>
<evidence type="ECO:0000259" key="7">
    <source>
        <dbReference type="PROSITE" id="PS51007"/>
    </source>
</evidence>
<dbReference type="PROSITE" id="PS51257">
    <property type="entry name" value="PROKAR_LIPOPROTEIN"/>
    <property type="match status" value="1"/>
</dbReference>
<accession>I3ZBJ6</accession>
<dbReference type="InterPro" id="IPR009056">
    <property type="entry name" value="Cyt_c-like_dom"/>
</dbReference>
<dbReference type="Gene3D" id="1.10.760.10">
    <property type="entry name" value="Cytochrome c-like domain"/>
    <property type="match status" value="1"/>
</dbReference>
<gene>
    <name evidence="8" type="ordered locus">Terro_0265</name>
</gene>
<name>I3ZBJ6_TERRK</name>
<keyword evidence="2 6" id="KW-0349">Heme</keyword>
<dbReference type="Pfam" id="PF13442">
    <property type="entry name" value="Cytochrome_CBB3"/>
    <property type="match status" value="1"/>
</dbReference>
<keyword evidence="1" id="KW-0813">Transport</keyword>
<protein>
    <submittedName>
        <fullName evidence="8">Cytochrome c, mono-and diheme variants family</fullName>
    </submittedName>
</protein>
<keyword evidence="4" id="KW-0249">Electron transport</keyword>
<dbReference type="GO" id="GO:0009055">
    <property type="term" value="F:electron transfer activity"/>
    <property type="evidence" value="ECO:0007669"/>
    <property type="project" value="InterPro"/>
</dbReference>
<dbReference type="eggNOG" id="COG2010">
    <property type="taxonomic scope" value="Bacteria"/>
</dbReference>
<evidence type="ECO:0000313" key="9">
    <source>
        <dbReference type="Proteomes" id="UP000006056"/>
    </source>
</evidence>
<dbReference type="HOGENOM" id="CLU_161295_0_0_0"/>
<reference evidence="8 9" key="1">
    <citation type="submission" date="2012-06" db="EMBL/GenBank/DDBJ databases">
        <title>Complete genome of Terriglobus roseus DSM 18391.</title>
        <authorList>
            <consortium name="US DOE Joint Genome Institute (JGI-PGF)"/>
            <person name="Lucas S."/>
            <person name="Copeland A."/>
            <person name="Lapidus A."/>
            <person name="Glavina del Rio T."/>
            <person name="Dalin E."/>
            <person name="Tice H."/>
            <person name="Bruce D."/>
            <person name="Goodwin L."/>
            <person name="Pitluck S."/>
            <person name="Peters L."/>
            <person name="Mikhailova N."/>
            <person name="Munk A.C.C."/>
            <person name="Kyrpides N."/>
            <person name="Mavromatis K."/>
            <person name="Ivanova N."/>
            <person name="Brettin T."/>
            <person name="Detter J.C."/>
            <person name="Han C."/>
            <person name="Larimer F."/>
            <person name="Land M."/>
            <person name="Hauser L."/>
            <person name="Markowitz V."/>
            <person name="Cheng J.-F."/>
            <person name="Hugenholtz P."/>
            <person name="Woyke T."/>
            <person name="Wu D."/>
            <person name="Brambilla E."/>
            <person name="Klenk H.-P."/>
            <person name="Eisen J.A."/>
        </authorList>
    </citation>
    <scope>NUCLEOTIDE SEQUENCE [LARGE SCALE GENOMIC DNA]</scope>
    <source>
        <strain evidence="9">DSM 18391 / NRRL B-41598 / KBS 63</strain>
    </source>
</reference>
<dbReference type="KEGG" id="trs:Terro_0265"/>
<dbReference type="STRING" id="926566.Terro_0265"/>
<proteinExistence type="predicted"/>
<dbReference type="AlphaFoldDB" id="I3ZBJ6"/>
<keyword evidence="5 6" id="KW-0408">Iron</keyword>
<evidence type="ECO:0000256" key="2">
    <source>
        <dbReference type="ARBA" id="ARBA00022617"/>
    </source>
</evidence>
<feature type="domain" description="Cytochrome c" evidence="7">
    <location>
        <begin position="38"/>
        <end position="121"/>
    </location>
</feature>
<dbReference type="Proteomes" id="UP000006056">
    <property type="component" value="Chromosome"/>
</dbReference>
<keyword evidence="9" id="KW-1185">Reference proteome</keyword>
<dbReference type="RefSeq" id="WP_014784183.1">
    <property type="nucleotide sequence ID" value="NC_018014.1"/>
</dbReference>
<dbReference type="GO" id="GO:0020037">
    <property type="term" value="F:heme binding"/>
    <property type="evidence" value="ECO:0007669"/>
    <property type="project" value="InterPro"/>
</dbReference>
<organism evidence="8 9">
    <name type="scientific">Terriglobus roseus (strain DSM 18391 / NRRL B-41598 / KBS 63)</name>
    <dbReference type="NCBI Taxonomy" id="926566"/>
    <lineage>
        <taxon>Bacteria</taxon>
        <taxon>Pseudomonadati</taxon>
        <taxon>Acidobacteriota</taxon>
        <taxon>Terriglobia</taxon>
        <taxon>Terriglobales</taxon>
        <taxon>Acidobacteriaceae</taxon>
        <taxon>Terriglobus</taxon>
    </lineage>
</organism>
<dbReference type="EMBL" id="CP003379">
    <property type="protein sequence ID" value="AFL86614.1"/>
    <property type="molecule type" value="Genomic_DNA"/>
</dbReference>
<dbReference type="InterPro" id="IPR036909">
    <property type="entry name" value="Cyt_c-like_dom_sf"/>
</dbReference>
<evidence type="ECO:0000256" key="5">
    <source>
        <dbReference type="ARBA" id="ARBA00023004"/>
    </source>
</evidence>
<evidence type="ECO:0000256" key="4">
    <source>
        <dbReference type="ARBA" id="ARBA00022982"/>
    </source>
</evidence>
<evidence type="ECO:0000256" key="6">
    <source>
        <dbReference type="PROSITE-ProRule" id="PRU00433"/>
    </source>
</evidence>
<dbReference type="PROSITE" id="PS51007">
    <property type="entry name" value="CYTC"/>
    <property type="match status" value="1"/>
</dbReference>
<evidence type="ECO:0000313" key="8">
    <source>
        <dbReference type="EMBL" id="AFL86614.1"/>
    </source>
</evidence>
<dbReference type="OrthoDB" id="129791at2"/>
<dbReference type="SUPFAM" id="SSF46626">
    <property type="entry name" value="Cytochrome c"/>
    <property type="match status" value="1"/>
</dbReference>
<evidence type="ECO:0000256" key="1">
    <source>
        <dbReference type="ARBA" id="ARBA00022448"/>
    </source>
</evidence>
<dbReference type="GO" id="GO:0046872">
    <property type="term" value="F:metal ion binding"/>
    <property type="evidence" value="ECO:0007669"/>
    <property type="project" value="UniProtKB-KW"/>
</dbReference>
<dbReference type="InterPro" id="IPR051811">
    <property type="entry name" value="Cytochrome_c550/c551-like"/>
</dbReference>
<dbReference type="PANTHER" id="PTHR37823">
    <property type="entry name" value="CYTOCHROME C-553-LIKE"/>
    <property type="match status" value="1"/>
</dbReference>
<sequence length="121" mass="12907">MKNSVPSLICRSLLAATVIALTGCKTLPPPKPIDQLTQQEQAGRVAFATNCGACHYDRQNGSLHGPSLLGTYKKDYLPSGAPVSDDHITHTIMFGRGNMPSLGAQVGRDDIADILAYLKTL</sequence>
<evidence type="ECO:0000256" key="3">
    <source>
        <dbReference type="ARBA" id="ARBA00022723"/>
    </source>
</evidence>
<dbReference type="PANTHER" id="PTHR37823:SF1">
    <property type="entry name" value="CYTOCHROME C-553-LIKE"/>
    <property type="match status" value="1"/>
</dbReference>